<organism evidence="1 2">
    <name type="scientific">Paenibacillus polymyxa</name>
    <name type="common">Bacillus polymyxa</name>
    <dbReference type="NCBI Taxonomy" id="1406"/>
    <lineage>
        <taxon>Bacteria</taxon>
        <taxon>Bacillati</taxon>
        <taxon>Bacillota</taxon>
        <taxon>Bacilli</taxon>
        <taxon>Bacillales</taxon>
        <taxon>Paenibacillaceae</taxon>
        <taxon>Paenibacillus</taxon>
    </lineage>
</organism>
<sequence length="59" mass="7090">MREYYLNTYYKDVEGQEQGPIESRYFIGFFILSVQFLSQAKIINKKLTVNKHQTRNIDI</sequence>
<proteinExistence type="predicted"/>
<reference evidence="2" key="1">
    <citation type="submission" date="2016-05" db="EMBL/GenBank/DDBJ databases">
        <title>Whole genome shotgun sequencing of cultured foodborne pathogen.</title>
        <authorList>
            <person name="Zheng J."/>
            <person name="Timme R."/>
            <person name="Allard M."/>
            <person name="Strain E."/>
            <person name="Luo Y."/>
            <person name="Brown E."/>
        </authorList>
    </citation>
    <scope>NUCLEOTIDE SEQUENCE [LARGE SCALE GENOMIC DNA]</scope>
    <source>
        <strain evidence="2">CFSAN034343</strain>
    </source>
</reference>
<keyword evidence="2" id="KW-1185">Reference proteome</keyword>
<protein>
    <submittedName>
        <fullName evidence="1">Uncharacterized protein</fullName>
    </submittedName>
</protein>
<accession>A0ABX2ZHG5</accession>
<dbReference type="EMBL" id="LYND01000033">
    <property type="protein sequence ID" value="ODA11193.1"/>
    <property type="molecule type" value="Genomic_DNA"/>
</dbReference>
<evidence type="ECO:0000313" key="1">
    <source>
        <dbReference type="EMBL" id="ODA11193.1"/>
    </source>
</evidence>
<comment type="caution">
    <text evidence="1">The sequence shown here is derived from an EMBL/GenBank/DDBJ whole genome shotgun (WGS) entry which is preliminary data.</text>
</comment>
<gene>
    <name evidence="1" type="ORF">A7312_21420</name>
</gene>
<evidence type="ECO:0000313" key="2">
    <source>
        <dbReference type="Proteomes" id="UP000094974"/>
    </source>
</evidence>
<dbReference type="Proteomes" id="UP000094974">
    <property type="component" value="Unassembled WGS sequence"/>
</dbReference>
<name>A0ABX2ZHG5_PAEPO</name>